<dbReference type="CDD" id="cd00303">
    <property type="entry name" value="retropepsin_like"/>
    <property type="match status" value="1"/>
</dbReference>
<sequence length="421" mass="48404">MEAKEISDRFMAPCFVNGLEAYDEEINLGVEENMILNEFVVKLCLEHEVKRRNEVVKKELIVALMGEIYFVKFIINPKEDDVESGVEAERNALAIIICERYSILKEERPVIETMAYSEKYKKILDEIYVDKRELDGMDKEEEEAIIRIKEEALIEKDYLGAFVIPIRLEGKINLNALVDTGSDINVIPYCIYKELGREEVHNVKKGISMLNHSKAELMRLLSNVVCQVGVTTTIAKFLILEMPIDRDTPILVGRGFLHTSGGIVNTIKNIASTFDGICHQTFCATKTSLDTTESDSDDEKELWEHTMIKPVHQELNAPDNTKPWKRYCSHKFTMNFWNGRVATKMQNQGLYHAKELNEEGFDVYFQGGLRSDEHFNAQEYWLSISREENLSLSRSHAFSIMKPSFEGVVQDDHLWIVSEDN</sequence>
<dbReference type="InterPro" id="IPR001969">
    <property type="entry name" value="Aspartic_peptidase_AS"/>
</dbReference>
<proteinExistence type="predicted"/>
<protein>
    <submittedName>
        <fullName evidence="1">Uncharacterized protein</fullName>
    </submittedName>
</protein>
<dbReference type="SUPFAM" id="SSF50630">
    <property type="entry name" value="Acid proteases"/>
    <property type="match status" value="1"/>
</dbReference>
<dbReference type="PANTHER" id="PTHR33067">
    <property type="entry name" value="RNA-DIRECTED DNA POLYMERASE-RELATED"/>
    <property type="match status" value="1"/>
</dbReference>
<dbReference type="AlphaFoldDB" id="A0A6L2KBL3"/>
<dbReference type="GO" id="GO:0006508">
    <property type="term" value="P:proteolysis"/>
    <property type="evidence" value="ECO:0007669"/>
    <property type="project" value="InterPro"/>
</dbReference>
<dbReference type="PROSITE" id="PS00141">
    <property type="entry name" value="ASP_PROTEASE"/>
    <property type="match status" value="1"/>
</dbReference>
<dbReference type="InterPro" id="IPR021109">
    <property type="entry name" value="Peptidase_aspartic_dom_sf"/>
</dbReference>
<reference evidence="1" key="1">
    <citation type="journal article" date="2019" name="Sci. Rep.">
        <title>Draft genome of Tanacetum cinerariifolium, the natural source of mosquito coil.</title>
        <authorList>
            <person name="Yamashiro T."/>
            <person name="Shiraishi A."/>
            <person name="Satake H."/>
            <person name="Nakayama K."/>
        </authorList>
    </citation>
    <scope>NUCLEOTIDE SEQUENCE</scope>
</reference>
<accession>A0A6L2KBL3</accession>
<dbReference type="PANTHER" id="PTHR33067:SF9">
    <property type="entry name" value="RNA-DIRECTED DNA POLYMERASE"/>
    <property type="match status" value="1"/>
</dbReference>
<organism evidence="1">
    <name type="scientific">Tanacetum cinerariifolium</name>
    <name type="common">Dalmatian daisy</name>
    <name type="synonym">Chrysanthemum cinerariifolium</name>
    <dbReference type="NCBI Taxonomy" id="118510"/>
    <lineage>
        <taxon>Eukaryota</taxon>
        <taxon>Viridiplantae</taxon>
        <taxon>Streptophyta</taxon>
        <taxon>Embryophyta</taxon>
        <taxon>Tracheophyta</taxon>
        <taxon>Spermatophyta</taxon>
        <taxon>Magnoliopsida</taxon>
        <taxon>eudicotyledons</taxon>
        <taxon>Gunneridae</taxon>
        <taxon>Pentapetalae</taxon>
        <taxon>asterids</taxon>
        <taxon>campanulids</taxon>
        <taxon>Asterales</taxon>
        <taxon>Asteraceae</taxon>
        <taxon>Asteroideae</taxon>
        <taxon>Anthemideae</taxon>
        <taxon>Anthemidinae</taxon>
        <taxon>Tanacetum</taxon>
    </lineage>
</organism>
<dbReference type="Gene3D" id="2.40.70.10">
    <property type="entry name" value="Acid Proteases"/>
    <property type="match status" value="1"/>
</dbReference>
<comment type="caution">
    <text evidence="1">The sequence shown here is derived from an EMBL/GenBank/DDBJ whole genome shotgun (WGS) entry which is preliminary data.</text>
</comment>
<name>A0A6L2KBL3_TANCI</name>
<dbReference type="GO" id="GO:0004190">
    <property type="term" value="F:aspartic-type endopeptidase activity"/>
    <property type="evidence" value="ECO:0007669"/>
    <property type="project" value="InterPro"/>
</dbReference>
<evidence type="ECO:0000313" key="1">
    <source>
        <dbReference type="EMBL" id="GEU46851.1"/>
    </source>
</evidence>
<gene>
    <name evidence="1" type="ORF">Tci_018829</name>
</gene>
<dbReference type="EMBL" id="BKCJ010002186">
    <property type="protein sequence ID" value="GEU46851.1"/>
    <property type="molecule type" value="Genomic_DNA"/>
</dbReference>